<proteinExistence type="predicted"/>
<feature type="domain" description="Penicillin-binding protein transpeptidase" evidence="1">
    <location>
        <begin position="162"/>
        <end position="479"/>
    </location>
</feature>
<dbReference type="Gene3D" id="3.90.1310.10">
    <property type="entry name" value="Penicillin-binding protein 2a (Domain 2)"/>
    <property type="match status" value="1"/>
</dbReference>
<accession>A0A3M2MBH6</accession>
<dbReference type="Gene3D" id="3.40.710.10">
    <property type="entry name" value="DD-peptidase/beta-lactamase superfamily"/>
    <property type="match status" value="1"/>
</dbReference>
<dbReference type="RefSeq" id="WP_122193278.1">
    <property type="nucleotide sequence ID" value="NZ_JBHSKC010000026.1"/>
</dbReference>
<feature type="domain" description="Penicillin binding protein A dimerisation" evidence="2">
    <location>
        <begin position="57"/>
        <end position="137"/>
    </location>
</feature>
<evidence type="ECO:0000259" key="2">
    <source>
        <dbReference type="Pfam" id="PF21922"/>
    </source>
</evidence>
<name>A0A3M2MBH6_9ACTN</name>
<evidence type="ECO:0000313" key="4">
    <source>
        <dbReference type="Proteomes" id="UP000282674"/>
    </source>
</evidence>
<dbReference type="PANTHER" id="PTHR30627:SF24">
    <property type="entry name" value="PENICILLIN-BINDING PROTEIN 4B"/>
    <property type="match status" value="1"/>
</dbReference>
<evidence type="ECO:0000313" key="3">
    <source>
        <dbReference type="EMBL" id="RMI46869.1"/>
    </source>
</evidence>
<gene>
    <name evidence="3" type="ORF">EBO15_05900</name>
</gene>
<organism evidence="3 4">
    <name type="scientific">Actinomadura harenae</name>
    <dbReference type="NCBI Taxonomy" id="2483351"/>
    <lineage>
        <taxon>Bacteria</taxon>
        <taxon>Bacillati</taxon>
        <taxon>Actinomycetota</taxon>
        <taxon>Actinomycetes</taxon>
        <taxon>Streptosporangiales</taxon>
        <taxon>Thermomonosporaceae</taxon>
        <taxon>Actinomadura</taxon>
    </lineage>
</organism>
<keyword evidence="4" id="KW-1185">Reference proteome</keyword>
<dbReference type="SUPFAM" id="SSF56601">
    <property type="entry name" value="beta-lactamase/transpeptidase-like"/>
    <property type="match status" value="1"/>
</dbReference>
<dbReference type="Pfam" id="PF00905">
    <property type="entry name" value="Transpeptidase"/>
    <property type="match status" value="1"/>
</dbReference>
<reference evidence="3 4" key="1">
    <citation type="submission" date="2018-10" db="EMBL/GenBank/DDBJ databases">
        <title>Isolation from soil.</title>
        <authorList>
            <person name="Hu J."/>
        </authorList>
    </citation>
    <scope>NUCLEOTIDE SEQUENCE [LARGE SCALE GENOMIC DNA]</scope>
    <source>
        <strain evidence="3 4">NEAU-Ht49</strain>
    </source>
</reference>
<dbReference type="GO" id="GO:0008658">
    <property type="term" value="F:penicillin binding"/>
    <property type="evidence" value="ECO:0007669"/>
    <property type="project" value="InterPro"/>
</dbReference>
<dbReference type="Proteomes" id="UP000282674">
    <property type="component" value="Unassembled WGS sequence"/>
</dbReference>
<dbReference type="InterPro" id="IPR001460">
    <property type="entry name" value="PCN-bd_Tpept"/>
</dbReference>
<dbReference type="EMBL" id="RFFG01000007">
    <property type="protein sequence ID" value="RMI46869.1"/>
    <property type="molecule type" value="Genomic_DNA"/>
</dbReference>
<dbReference type="Pfam" id="PF21922">
    <property type="entry name" value="PBP_dimer_2"/>
    <property type="match status" value="1"/>
</dbReference>
<comment type="caution">
    <text evidence="3">The sequence shown here is derived from an EMBL/GenBank/DDBJ whole genome shotgun (WGS) entry which is preliminary data.</text>
</comment>
<dbReference type="AlphaFoldDB" id="A0A3M2MBH6"/>
<dbReference type="GO" id="GO:0071972">
    <property type="term" value="F:peptidoglycan L,D-transpeptidase activity"/>
    <property type="evidence" value="ECO:0007669"/>
    <property type="project" value="TreeGrafter"/>
</dbReference>
<protein>
    <submittedName>
        <fullName evidence="3">Uncharacterized protein</fullName>
    </submittedName>
</protein>
<dbReference type="OrthoDB" id="9766847at2"/>
<dbReference type="GO" id="GO:0005886">
    <property type="term" value="C:plasma membrane"/>
    <property type="evidence" value="ECO:0007669"/>
    <property type="project" value="TreeGrafter"/>
</dbReference>
<dbReference type="PANTHER" id="PTHR30627">
    <property type="entry name" value="PEPTIDOGLYCAN D,D-TRANSPEPTIDASE"/>
    <property type="match status" value="1"/>
</dbReference>
<evidence type="ECO:0000259" key="1">
    <source>
        <dbReference type="Pfam" id="PF00905"/>
    </source>
</evidence>
<sequence>MSSGGTNKALRWTWVVTLVFVLALMANITYVQGFQAQSLRDDPLNTRQYVNRDTIDRGPIVAGGERIAWSDAVAKGRYQRHYKDSAAFSPVTGYFSMYSQTQLEGSENHILDGTDSRLSTTSLIDRLLGRKVPGGTVETSVNPAAQRAAYQALAASGARRAAAVALDPKTGAILTLASYPSYDANQVAVPDAKQAQAAFTRLNTDPLKPLLSKATGELFPPGSTFKTVVASADLAAGATKDTAVRAGRSYQPRGAGQPINNDAGDIGGVCDNASIPLITAYAQSCNTTFAFLGAEQPGNGGVSDQAAKYGFYKKIEYDKGLSSAVSSFPKTDQPSLSALGSIGQGSTVATPLQMAMVAAAVVNDGKVMRPSLVNKLRGADGSVVQGATRQVLGQALSADQASEMRDMMREVVRSGTGKTLQGTSVGGGKTGTADIQGVAYNDRWFIGFGPGPSAKYAVAVMTEAKGYGIESGPIAAKIIDALGG</sequence>
<dbReference type="InterPro" id="IPR012338">
    <property type="entry name" value="Beta-lactam/transpept-like"/>
</dbReference>
<dbReference type="InterPro" id="IPR054120">
    <property type="entry name" value="PBPA_dimer"/>
</dbReference>
<dbReference type="GO" id="GO:0071555">
    <property type="term" value="P:cell wall organization"/>
    <property type="evidence" value="ECO:0007669"/>
    <property type="project" value="TreeGrafter"/>
</dbReference>
<dbReference type="InterPro" id="IPR050515">
    <property type="entry name" value="Beta-lactam/transpept"/>
</dbReference>